<reference evidence="1" key="2">
    <citation type="submission" date="2011-02" db="EMBL/GenBank/DDBJ databases">
        <authorList>
            <person name="MacLean D."/>
        </authorList>
    </citation>
    <scope>NUCLEOTIDE SEQUENCE</scope>
</reference>
<proteinExistence type="predicted"/>
<reference evidence="1" key="1">
    <citation type="journal article" date="2011" name="PLoS Biol.">
        <title>Gene gain and loss during evolution of obligate parasitism in the white rust pathogen of Arabidopsis thaliana.</title>
        <authorList>
            <person name="Kemen E."/>
            <person name="Gardiner A."/>
            <person name="Schultz-Larsen T."/>
            <person name="Kemen A.C."/>
            <person name="Balmuth A.L."/>
            <person name="Robert-Seilaniantz A."/>
            <person name="Bailey K."/>
            <person name="Holub E."/>
            <person name="Studholme D.J."/>
            <person name="Maclean D."/>
            <person name="Jones J.D."/>
        </authorList>
    </citation>
    <scope>NUCLEOTIDE SEQUENCE</scope>
</reference>
<accession>F0WUI5</accession>
<gene>
    <name evidence="1" type="primary">AlNc14C273G9996</name>
    <name evidence="1" type="ORF">ALNC14_112100</name>
</gene>
<protein>
    <submittedName>
        <fullName evidence="1">AlNc14C273G9996 protein</fullName>
    </submittedName>
</protein>
<dbReference type="EMBL" id="FR824318">
    <property type="protein sequence ID" value="CCA25066.1"/>
    <property type="molecule type" value="Genomic_DNA"/>
</dbReference>
<evidence type="ECO:0000313" key="1">
    <source>
        <dbReference type="EMBL" id="CCA25066.1"/>
    </source>
</evidence>
<sequence length="59" mass="6818">MIFSIGIPPTRVREVVESYIYGSCSVNLNLLRHLLFYMGDILRYKATHVVLTFWSKGLV</sequence>
<dbReference type="AlphaFoldDB" id="F0WUI5"/>
<organism evidence="1">
    <name type="scientific">Albugo laibachii Nc14</name>
    <dbReference type="NCBI Taxonomy" id="890382"/>
    <lineage>
        <taxon>Eukaryota</taxon>
        <taxon>Sar</taxon>
        <taxon>Stramenopiles</taxon>
        <taxon>Oomycota</taxon>
        <taxon>Peronosporomycetes</taxon>
        <taxon>Albuginales</taxon>
        <taxon>Albuginaceae</taxon>
        <taxon>Albugo</taxon>
    </lineage>
</organism>
<name>F0WUI5_9STRA</name>
<dbReference type="HOGENOM" id="CLU_2965669_0_0_1"/>